<dbReference type="Proteomes" id="UP000087171">
    <property type="component" value="Chromosome Ca4"/>
</dbReference>
<dbReference type="GO" id="GO:0030042">
    <property type="term" value="P:actin filament depolymerization"/>
    <property type="evidence" value="ECO:0007669"/>
    <property type="project" value="TreeGrafter"/>
</dbReference>
<dbReference type="CDD" id="cd00200">
    <property type="entry name" value="WD40"/>
    <property type="match status" value="1"/>
</dbReference>
<dbReference type="SUPFAM" id="SSF50978">
    <property type="entry name" value="WD40 repeat-like"/>
    <property type="match status" value="2"/>
</dbReference>
<dbReference type="InterPro" id="IPR019775">
    <property type="entry name" value="WD40_repeat_CS"/>
</dbReference>
<feature type="repeat" description="WD" evidence="5">
    <location>
        <begin position="487"/>
        <end position="528"/>
    </location>
</feature>
<dbReference type="RefSeq" id="XP_004496970.1">
    <property type="nucleotide sequence ID" value="XM_004496913.3"/>
</dbReference>
<evidence type="ECO:0000256" key="3">
    <source>
        <dbReference type="ARBA" id="ARBA00023203"/>
    </source>
</evidence>
<evidence type="ECO:0000256" key="2">
    <source>
        <dbReference type="ARBA" id="ARBA00022737"/>
    </source>
</evidence>
<proteinExistence type="predicted"/>
<keyword evidence="6" id="KW-1185">Reference proteome</keyword>
<dbReference type="GO" id="GO:0030864">
    <property type="term" value="C:cortical actin cytoskeleton"/>
    <property type="evidence" value="ECO:0007669"/>
    <property type="project" value="TreeGrafter"/>
</dbReference>
<dbReference type="GeneID" id="101490046"/>
<evidence type="ECO:0000256" key="5">
    <source>
        <dbReference type="PROSITE-ProRule" id="PRU00221"/>
    </source>
</evidence>
<dbReference type="SMART" id="SM00320">
    <property type="entry name" value="WD40"/>
    <property type="match status" value="11"/>
</dbReference>
<dbReference type="FunFam" id="2.130.10.10:FF:000102">
    <property type="entry name" value="Actin-interacting protein 1"/>
    <property type="match status" value="1"/>
</dbReference>
<dbReference type="PROSITE" id="PS00678">
    <property type="entry name" value="WD_REPEATS_1"/>
    <property type="match status" value="1"/>
</dbReference>
<accession>A0A1S2Y1D7</accession>
<dbReference type="STRING" id="3827.A0A1S2Y1D7"/>
<keyword evidence="2" id="KW-0677">Repeat</keyword>
<dbReference type="AlphaFoldDB" id="A0A1S2Y1D7"/>
<dbReference type="PROSITE" id="PS50294">
    <property type="entry name" value="WD_REPEATS_REGION"/>
    <property type="match status" value="5"/>
</dbReference>
<name>A0A1S2Y1D7_CICAR</name>
<feature type="repeat" description="WD" evidence="5">
    <location>
        <begin position="184"/>
        <end position="225"/>
    </location>
</feature>
<dbReference type="PaxDb" id="3827-XP_004496969.1"/>
<protein>
    <submittedName>
        <fullName evidence="7">Actin-interacting protein 1-2</fullName>
    </submittedName>
</protein>
<keyword evidence="1 5" id="KW-0853">WD repeat</keyword>
<comment type="function">
    <text evidence="4">Binds actin. Enhances the F-actin depolymerization activity of actin-depolymerizing factor (ADF) proteins.</text>
</comment>
<dbReference type="eggNOG" id="KOG0318">
    <property type="taxonomic scope" value="Eukaryota"/>
</dbReference>
<evidence type="ECO:0000313" key="6">
    <source>
        <dbReference type="Proteomes" id="UP000087171"/>
    </source>
</evidence>
<evidence type="ECO:0000256" key="4">
    <source>
        <dbReference type="ARBA" id="ARBA00058835"/>
    </source>
</evidence>
<dbReference type="Pfam" id="PF00400">
    <property type="entry name" value="WD40"/>
    <property type="match status" value="7"/>
</dbReference>
<dbReference type="InterPro" id="IPR036322">
    <property type="entry name" value="WD40_repeat_dom_sf"/>
</dbReference>
<dbReference type="PANTHER" id="PTHR19856">
    <property type="entry name" value="WD-REPEATCONTAINING PROTEIN WDR1"/>
    <property type="match status" value="1"/>
</dbReference>
<dbReference type="Gene3D" id="2.130.10.10">
    <property type="entry name" value="YVTN repeat-like/Quinoprotein amine dehydrogenase"/>
    <property type="match status" value="2"/>
</dbReference>
<evidence type="ECO:0000256" key="1">
    <source>
        <dbReference type="ARBA" id="ARBA00022574"/>
    </source>
</evidence>
<gene>
    <name evidence="7" type="primary">LOC101490046</name>
</gene>
<feature type="repeat" description="WD" evidence="5">
    <location>
        <begin position="229"/>
        <end position="263"/>
    </location>
</feature>
<reference evidence="7" key="2">
    <citation type="submission" date="2025-08" db="UniProtKB">
        <authorList>
            <consortium name="RefSeq"/>
        </authorList>
    </citation>
    <scope>IDENTIFICATION</scope>
    <source>
        <tissue evidence="7">Etiolated seedlings</tissue>
    </source>
</reference>
<sequence>MATLSETYACAPSTERGRGILISGDSKTNNILYCTARSVIIRNLDNPLQVSVYGEHSYPVTVARYSPNGEWIASADVSGTVRIWGTHNDYVLKNEFRVLSGRIDDLQWSADCLRIVACGDGKGKSFVRAFMWDSGSTVGDFDGHSRRVLSCAIKPTRPFRIVSCGEDFLANFYEGPPFKFNMSIRDHTNFVNCVRYSPDGSKFITVSSDRKGIIYDGKTGNKLGEFSEEDGHKGSIYAVSWSPDSKQVLTVSADKSAKVWDIDENGSGTVHKNLALTESGGVEDMLVGCLWQNDHLLTVSLGGMINLYSAKDLDKSPLSLSGHMKNITVLNLLNKSEKMLLSSSYDGVIIRWIPGIGYRGKFDSKQFGLIKLLAAAEEEVVTAGFDNKVYRVPLEGDNFGPAEHVDVGSQPKDLCLALNSPELALIAIESGVVLLNGPKIVSTVNLGFVVTASTISPDGSEAIVGGQDGKLHIYSVSGETLTEQTVLEKHRGAISVIKYSPDVSMFASADLNREAVVWDCASREVVLNNMLFHTARINCLAWSPDSKLVATGSLDTCVIIYEIGKPASSRRTIKGAHLGGVYGLTFIESETVVSSGEDSCVRVWTLNSE</sequence>
<reference evidence="6" key="1">
    <citation type="journal article" date="2013" name="Nat. Biotechnol.">
        <title>Draft genome sequence of chickpea (Cicer arietinum) provides a resource for trait improvement.</title>
        <authorList>
            <person name="Varshney R.K."/>
            <person name="Song C."/>
            <person name="Saxena R.K."/>
            <person name="Azam S."/>
            <person name="Yu S."/>
            <person name="Sharpe A.G."/>
            <person name="Cannon S."/>
            <person name="Baek J."/>
            <person name="Rosen B.D."/>
            <person name="Tar'an B."/>
            <person name="Millan T."/>
            <person name="Zhang X."/>
            <person name="Ramsay L.D."/>
            <person name="Iwata A."/>
            <person name="Wang Y."/>
            <person name="Nelson W."/>
            <person name="Farmer A.D."/>
            <person name="Gaur P.M."/>
            <person name="Soderlund C."/>
            <person name="Penmetsa R.V."/>
            <person name="Xu C."/>
            <person name="Bharti A.K."/>
            <person name="He W."/>
            <person name="Winter P."/>
            <person name="Zhao S."/>
            <person name="Hane J.K."/>
            <person name="Carrasquilla-Garcia N."/>
            <person name="Condie J.A."/>
            <person name="Upadhyaya H.D."/>
            <person name="Luo M.C."/>
            <person name="Thudi M."/>
            <person name="Gowda C.L."/>
            <person name="Singh N.P."/>
            <person name="Lichtenzveig J."/>
            <person name="Gali K.K."/>
            <person name="Rubio J."/>
            <person name="Nadarajan N."/>
            <person name="Dolezel J."/>
            <person name="Bansal K.C."/>
            <person name="Xu X."/>
            <person name="Edwards D."/>
            <person name="Zhang G."/>
            <person name="Kahl G."/>
            <person name="Gil J."/>
            <person name="Singh K.B."/>
            <person name="Datta S.K."/>
            <person name="Jackson S.A."/>
            <person name="Wang J."/>
            <person name="Cook D.R."/>
        </authorList>
    </citation>
    <scope>NUCLEOTIDE SEQUENCE [LARGE SCALE GENOMIC DNA]</scope>
    <source>
        <strain evidence="6">cv. CDC Frontier</strain>
    </source>
</reference>
<evidence type="ECO:0000313" key="7">
    <source>
        <dbReference type="RefSeq" id="XP_004496970.1"/>
    </source>
</evidence>
<dbReference type="FunFam" id="2.130.10.10:FF:000167">
    <property type="entry name" value="Actin-interacting protein 1"/>
    <property type="match status" value="1"/>
</dbReference>
<dbReference type="InterPro" id="IPR001680">
    <property type="entry name" value="WD40_rpt"/>
</dbReference>
<dbReference type="KEGG" id="cam:101490046"/>
<feature type="repeat" description="WD" evidence="5">
    <location>
        <begin position="574"/>
        <end position="609"/>
    </location>
</feature>
<dbReference type="PROSITE" id="PS50082">
    <property type="entry name" value="WD_REPEATS_2"/>
    <property type="match status" value="6"/>
</dbReference>
<keyword evidence="3" id="KW-0009">Actin-binding</keyword>
<dbReference type="InterPro" id="IPR015943">
    <property type="entry name" value="WD40/YVTN_repeat-like_dom_sf"/>
</dbReference>
<dbReference type="GO" id="GO:0051015">
    <property type="term" value="F:actin filament binding"/>
    <property type="evidence" value="ECO:0007669"/>
    <property type="project" value="TreeGrafter"/>
</dbReference>
<feature type="repeat" description="WD" evidence="5">
    <location>
        <begin position="530"/>
        <end position="563"/>
    </location>
</feature>
<dbReference type="OrthoDB" id="2306at2759"/>
<dbReference type="PANTHER" id="PTHR19856:SF6">
    <property type="entry name" value="TRANSCRIPTION FACTOR WD40-LIKE FAMILY-RELATED"/>
    <property type="match status" value="1"/>
</dbReference>
<organism evidence="6 7">
    <name type="scientific">Cicer arietinum</name>
    <name type="common">Chickpea</name>
    <name type="synonym">Garbanzo</name>
    <dbReference type="NCBI Taxonomy" id="3827"/>
    <lineage>
        <taxon>Eukaryota</taxon>
        <taxon>Viridiplantae</taxon>
        <taxon>Streptophyta</taxon>
        <taxon>Embryophyta</taxon>
        <taxon>Tracheophyta</taxon>
        <taxon>Spermatophyta</taxon>
        <taxon>Magnoliopsida</taxon>
        <taxon>eudicotyledons</taxon>
        <taxon>Gunneridae</taxon>
        <taxon>Pentapetalae</taxon>
        <taxon>rosids</taxon>
        <taxon>fabids</taxon>
        <taxon>Fabales</taxon>
        <taxon>Fabaceae</taxon>
        <taxon>Papilionoideae</taxon>
        <taxon>50 kb inversion clade</taxon>
        <taxon>NPAAA clade</taxon>
        <taxon>Hologalegina</taxon>
        <taxon>IRL clade</taxon>
        <taxon>Cicereae</taxon>
        <taxon>Cicer</taxon>
    </lineage>
</organism>
<feature type="repeat" description="WD" evidence="5">
    <location>
        <begin position="53"/>
        <end position="94"/>
    </location>
</feature>